<accession>A0A183UA24</accession>
<keyword evidence="2" id="KW-1185">Reference proteome</keyword>
<evidence type="ECO:0000313" key="1">
    <source>
        <dbReference type="EMBL" id="VDM36439.1"/>
    </source>
</evidence>
<dbReference type="SUPFAM" id="SSF53474">
    <property type="entry name" value="alpha/beta-Hydrolases"/>
    <property type="match status" value="2"/>
</dbReference>
<dbReference type="WBParaSite" id="TCNE_0000534401-mRNA-1">
    <property type="protein sequence ID" value="TCNE_0000534401-mRNA-1"/>
    <property type="gene ID" value="TCNE_0000534401"/>
</dbReference>
<reference evidence="1 2" key="2">
    <citation type="submission" date="2018-11" db="EMBL/GenBank/DDBJ databases">
        <authorList>
            <consortium name="Pathogen Informatics"/>
        </authorList>
    </citation>
    <scope>NUCLEOTIDE SEQUENCE [LARGE SCALE GENOMIC DNA]</scope>
</reference>
<protein>
    <submittedName>
        <fullName evidence="3">Group XV phospholipase A2</fullName>
    </submittedName>
</protein>
<sequence length="787" mass="89867">MKSEKRMNKTRIFKKTIKVSLFSVPGDAGSQIEANLTGKPEVVHPYCNRETPDYFGLWLNLEFFLPGLIDCWVDNMKLIYNTTEGTTSNMPGVDTRIPGFGDTQTVEWLDKSKVCVSRYFAPVVEMLVMLGYKRGDSVMGAPYDWRRAPNEQTEYYGMLKMLVEKAYYKNGNKRVVIVAHSMGNPLMLYFYNNVVSQSWKNKFLKAHISLAGAWGGAIQIVRLFASGYNMGEPQVLVPPEKVRIMQRTFTSSSFLFPSYNLWNKTEAFAFTDTKNYSLGNVKEFFEDIKYEDGISQYDKTAYLLGKLNAPNVEVHCIYGFNVPTPELLRWSKDQFPDQQPTVTFGNGDGTVNHRSLDVCSQWIGHNGGKNVSLLNALKYQQMIRLWISALLIIAETKLIVPDHFRFLKEPGYPIVLVPGDGGAQIEANLTGKPEVVHYFCQRTTTEFFDLWLNLESFAPGIIDCWIDNIKLVYNATTGTTSNMPGVDTRIPGFGNTEALEWLDKSKASAGRYFTDIVEMLISFGYRRRKSLMGAPFDWRKAPNELTDLYLMLKTMIETAYRYNDNKRVVIIAHSMGNPIMLYFYNTFVTQDWKDKYIQAHISLAGAWGGAMQIVRLFASGYNMDHYRILLPPNKVRIMQRSFTSSAFLFPSYNVWNESDAFAFTDTKNYSVRNVKEFFEDIKYEDGWSQYENTAHLLGNLDAPNVEIHCIYGYNVSTPEVLQWRKKDFPDYQPKVTFGDGDGTVNLRSLDACSRWIGNNGGKNVSSLQLRSTFIVVTKGVVFFVLYL</sequence>
<dbReference type="InterPro" id="IPR003386">
    <property type="entry name" value="LACT/PDAT_acylTrfase"/>
</dbReference>
<dbReference type="PANTHER" id="PTHR11440">
    <property type="entry name" value="LECITHIN-CHOLESTEROL ACYLTRANSFERASE-RELATED"/>
    <property type="match status" value="1"/>
</dbReference>
<dbReference type="GO" id="GO:0008374">
    <property type="term" value="F:O-acyltransferase activity"/>
    <property type="evidence" value="ECO:0007669"/>
    <property type="project" value="InterPro"/>
</dbReference>
<reference evidence="3" key="1">
    <citation type="submission" date="2016-06" db="UniProtKB">
        <authorList>
            <consortium name="WormBaseParasite"/>
        </authorList>
    </citation>
    <scope>IDENTIFICATION</scope>
</reference>
<dbReference type="Gene3D" id="3.40.50.1820">
    <property type="entry name" value="alpha/beta hydrolase"/>
    <property type="match status" value="2"/>
</dbReference>
<proteinExistence type="predicted"/>
<dbReference type="Pfam" id="PF02450">
    <property type="entry name" value="LCAT"/>
    <property type="match status" value="2"/>
</dbReference>
<dbReference type="Proteomes" id="UP000050794">
    <property type="component" value="Unassembled WGS sequence"/>
</dbReference>
<dbReference type="GO" id="GO:0006629">
    <property type="term" value="P:lipid metabolic process"/>
    <property type="evidence" value="ECO:0007669"/>
    <property type="project" value="InterPro"/>
</dbReference>
<evidence type="ECO:0000313" key="2">
    <source>
        <dbReference type="Proteomes" id="UP000050794"/>
    </source>
</evidence>
<gene>
    <name evidence="1" type="ORF">TCNE_LOCUS5344</name>
</gene>
<name>A0A183UA24_TOXCA</name>
<dbReference type="InterPro" id="IPR029058">
    <property type="entry name" value="AB_hydrolase_fold"/>
</dbReference>
<dbReference type="EMBL" id="UYWY01019348">
    <property type="protein sequence ID" value="VDM36439.1"/>
    <property type="molecule type" value="Genomic_DNA"/>
</dbReference>
<evidence type="ECO:0000313" key="3">
    <source>
        <dbReference type="WBParaSite" id="TCNE_0000534401-mRNA-1"/>
    </source>
</evidence>
<dbReference type="AlphaFoldDB" id="A0A183UA24"/>
<organism evidence="2 3">
    <name type="scientific">Toxocara canis</name>
    <name type="common">Canine roundworm</name>
    <dbReference type="NCBI Taxonomy" id="6265"/>
    <lineage>
        <taxon>Eukaryota</taxon>
        <taxon>Metazoa</taxon>
        <taxon>Ecdysozoa</taxon>
        <taxon>Nematoda</taxon>
        <taxon>Chromadorea</taxon>
        <taxon>Rhabditida</taxon>
        <taxon>Spirurina</taxon>
        <taxon>Ascaridomorpha</taxon>
        <taxon>Ascaridoidea</taxon>
        <taxon>Toxocaridae</taxon>
        <taxon>Toxocara</taxon>
    </lineage>
</organism>